<evidence type="ECO:0000259" key="2">
    <source>
        <dbReference type="PROSITE" id="PS51186"/>
    </source>
</evidence>
<dbReference type="Gene3D" id="3.40.630.30">
    <property type="match status" value="1"/>
</dbReference>
<dbReference type="EMBL" id="CP063849">
    <property type="protein sequence ID" value="QOY88700.1"/>
    <property type="molecule type" value="Genomic_DNA"/>
</dbReference>
<evidence type="ECO:0000256" key="1">
    <source>
        <dbReference type="SAM" id="Phobius"/>
    </source>
</evidence>
<keyword evidence="1" id="KW-0472">Membrane</keyword>
<keyword evidence="1" id="KW-1133">Transmembrane helix</keyword>
<dbReference type="Proteomes" id="UP000593892">
    <property type="component" value="Chromosome"/>
</dbReference>
<evidence type="ECO:0000313" key="4">
    <source>
        <dbReference type="Proteomes" id="UP000593892"/>
    </source>
</evidence>
<dbReference type="AlphaFoldDB" id="A0A7S7NRW4"/>
<dbReference type="RefSeq" id="WP_194450362.1">
    <property type="nucleotide sequence ID" value="NZ_CP063849.1"/>
</dbReference>
<protein>
    <submittedName>
        <fullName evidence="3">GNAT family N-acetyltransferase</fullName>
    </submittedName>
</protein>
<gene>
    <name evidence="3" type="ORF">IRI77_01690</name>
</gene>
<evidence type="ECO:0000313" key="3">
    <source>
        <dbReference type="EMBL" id="QOY88700.1"/>
    </source>
</evidence>
<accession>A0A7S7NRW4</accession>
<dbReference type="PROSITE" id="PS51186">
    <property type="entry name" value="GNAT"/>
    <property type="match status" value="1"/>
</dbReference>
<dbReference type="InterPro" id="IPR016181">
    <property type="entry name" value="Acyl_CoA_acyltransferase"/>
</dbReference>
<organism evidence="3 4">
    <name type="scientific">Paludibaculum fermentans</name>
    <dbReference type="NCBI Taxonomy" id="1473598"/>
    <lineage>
        <taxon>Bacteria</taxon>
        <taxon>Pseudomonadati</taxon>
        <taxon>Acidobacteriota</taxon>
        <taxon>Terriglobia</taxon>
        <taxon>Bryobacterales</taxon>
        <taxon>Bryobacteraceae</taxon>
        <taxon>Paludibaculum</taxon>
    </lineage>
</organism>
<dbReference type="SUPFAM" id="SSF55729">
    <property type="entry name" value="Acyl-CoA N-acyltransferases (Nat)"/>
    <property type="match status" value="1"/>
</dbReference>
<dbReference type="InterPro" id="IPR000182">
    <property type="entry name" value="GNAT_dom"/>
</dbReference>
<proteinExistence type="predicted"/>
<reference evidence="3 4" key="1">
    <citation type="submission" date="2020-10" db="EMBL/GenBank/DDBJ databases">
        <title>Complete genome sequence of Paludibaculum fermentans P105T, a facultatively anaerobic acidobacterium capable of dissimilatory Fe(III) reduction.</title>
        <authorList>
            <person name="Dedysh S.N."/>
            <person name="Beletsky A.V."/>
            <person name="Kulichevskaya I.S."/>
            <person name="Mardanov A.V."/>
            <person name="Ravin N.V."/>
        </authorList>
    </citation>
    <scope>NUCLEOTIDE SEQUENCE [LARGE SCALE GENOMIC DNA]</scope>
    <source>
        <strain evidence="3 4">P105</strain>
    </source>
</reference>
<dbReference type="GO" id="GO:0016747">
    <property type="term" value="F:acyltransferase activity, transferring groups other than amino-acyl groups"/>
    <property type="evidence" value="ECO:0007669"/>
    <property type="project" value="InterPro"/>
</dbReference>
<name>A0A7S7NRW4_PALFE</name>
<sequence length="172" mass="19169">MIRRCGEADFEAIWTIINDGAGVYQGIIPEDCWHSPYMGRAELQAQLAQGVEFYGYEAGGELAGVMGLQPVQDVTLIRHAYVRSSRQRSGIGAQLLAQLTGLAGTPVLIGTWAAAFWAIRFYEKNGFTLVSEHQKDRLLRRYWGVPERQIETSVVLADQAWMERQPGVALRG</sequence>
<keyword evidence="4" id="KW-1185">Reference proteome</keyword>
<feature type="transmembrane region" description="Helical" evidence="1">
    <location>
        <begin position="95"/>
        <end position="119"/>
    </location>
</feature>
<keyword evidence="3" id="KW-0808">Transferase</keyword>
<feature type="domain" description="N-acetyltransferase" evidence="2">
    <location>
        <begin position="1"/>
        <end position="148"/>
    </location>
</feature>
<keyword evidence="1" id="KW-0812">Transmembrane</keyword>
<dbReference type="KEGG" id="pfer:IRI77_01690"/>
<dbReference type="Pfam" id="PF13508">
    <property type="entry name" value="Acetyltransf_7"/>
    <property type="match status" value="1"/>
</dbReference>